<dbReference type="PANTHER" id="PTHR24221:SF590">
    <property type="entry name" value="COMPONENT LINKED WITH THE ASSEMBLY OF CYTOCHROME' TRANSPORT TRANSMEMBRANE ATP-BINDING PROTEIN ABC TRANSPORTER CYDD-RELATED"/>
    <property type="match status" value="1"/>
</dbReference>
<dbReference type="Pfam" id="PF00664">
    <property type="entry name" value="ABC_membrane"/>
    <property type="match status" value="1"/>
</dbReference>
<evidence type="ECO:0000259" key="10">
    <source>
        <dbReference type="PROSITE" id="PS50929"/>
    </source>
</evidence>
<feature type="transmembrane region" description="Helical" evidence="8">
    <location>
        <begin position="667"/>
        <end position="692"/>
    </location>
</feature>
<dbReference type="InterPro" id="IPR039421">
    <property type="entry name" value="Type_1_exporter"/>
</dbReference>
<evidence type="ECO:0000313" key="12">
    <source>
        <dbReference type="Proteomes" id="UP000791080"/>
    </source>
</evidence>
<feature type="transmembrane region" description="Helical" evidence="8">
    <location>
        <begin position="808"/>
        <end position="828"/>
    </location>
</feature>
<dbReference type="PROSITE" id="PS00211">
    <property type="entry name" value="ABC_TRANSPORTER_1"/>
    <property type="match status" value="2"/>
</dbReference>
<evidence type="ECO:0000256" key="4">
    <source>
        <dbReference type="ARBA" id="ARBA00022840"/>
    </source>
</evidence>
<evidence type="ECO:0000256" key="7">
    <source>
        <dbReference type="SAM" id="MobiDB-lite"/>
    </source>
</evidence>
<evidence type="ECO:0000256" key="6">
    <source>
        <dbReference type="ARBA" id="ARBA00023136"/>
    </source>
</evidence>
<dbReference type="SUPFAM" id="SSF90123">
    <property type="entry name" value="ABC transporter transmembrane region"/>
    <property type="match status" value="2"/>
</dbReference>
<dbReference type="InterPro" id="IPR017871">
    <property type="entry name" value="ABC_transporter-like_CS"/>
</dbReference>
<comment type="subcellular location">
    <subcellularLocation>
        <location evidence="1">Cell membrane</location>
        <topology evidence="1">Multi-pass membrane protein</topology>
    </subcellularLocation>
</comment>
<keyword evidence="5 8" id="KW-1133">Transmembrane helix</keyword>
<dbReference type="Proteomes" id="UP000791080">
    <property type="component" value="Unassembled WGS sequence"/>
</dbReference>
<keyword evidence="12" id="KW-1185">Reference proteome</keyword>
<feature type="transmembrane region" description="Helical" evidence="8">
    <location>
        <begin position="885"/>
        <end position="909"/>
    </location>
</feature>
<feature type="domain" description="ABC transmembrane type-1" evidence="10">
    <location>
        <begin position="667"/>
        <end position="950"/>
    </location>
</feature>
<feature type="transmembrane region" description="Helical" evidence="8">
    <location>
        <begin position="291"/>
        <end position="312"/>
    </location>
</feature>
<feature type="transmembrane region" description="Helical" evidence="8">
    <location>
        <begin position="698"/>
        <end position="720"/>
    </location>
</feature>
<dbReference type="Pfam" id="PF00005">
    <property type="entry name" value="ABC_tran"/>
    <property type="match status" value="2"/>
</dbReference>
<dbReference type="PROSITE" id="PS50929">
    <property type="entry name" value="ABC_TM1F"/>
    <property type="match status" value="2"/>
</dbReference>
<evidence type="ECO:0000256" key="8">
    <source>
        <dbReference type="SAM" id="Phobius"/>
    </source>
</evidence>
<reference evidence="11 12" key="1">
    <citation type="submission" date="2013-07" db="EMBL/GenBank/DDBJ databases">
        <authorList>
            <consortium name="DOE Joint Genome Institute"/>
            <person name="Reeve W."/>
            <person name="Huntemann M."/>
            <person name="Han J."/>
            <person name="Chen A."/>
            <person name="Kyrpides N."/>
            <person name="Mavromatis K."/>
            <person name="Markowitz V."/>
            <person name="Palaniappan K."/>
            <person name="Ivanova N."/>
            <person name="Schaumberg A."/>
            <person name="Pati A."/>
            <person name="Liolios K."/>
            <person name="Nordberg H.P."/>
            <person name="Cantor M.N."/>
            <person name="Hua S.X."/>
            <person name="Woyke T."/>
        </authorList>
    </citation>
    <scope>NUCLEOTIDE SEQUENCE [LARGE SCALE GENOMIC DNA]</scope>
    <source>
        <strain evidence="11 12">DSM 43889</strain>
    </source>
</reference>
<dbReference type="Gene3D" id="3.40.50.300">
    <property type="entry name" value="P-loop containing nucleotide triphosphate hydrolases"/>
    <property type="match status" value="2"/>
</dbReference>
<keyword evidence="4 11" id="KW-0067">ATP-binding</keyword>
<feature type="transmembrane region" description="Helical" evidence="8">
    <location>
        <begin position="62"/>
        <end position="88"/>
    </location>
</feature>
<dbReference type="SMART" id="SM00382">
    <property type="entry name" value="AAA"/>
    <property type="match status" value="2"/>
</dbReference>
<evidence type="ECO:0000256" key="1">
    <source>
        <dbReference type="ARBA" id="ARBA00004651"/>
    </source>
</evidence>
<dbReference type="InterPro" id="IPR027417">
    <property type="entry name" value="P-loop_NTPase"/>
</dbReference>
<feature type="transmembrane region" description="Helical" evidence="8">
    <location>
        <begin position="318"/>
        <end position="335"/>
    </location>
</feature>
<name>A0ABT1JK08_ACTCY</name>
<feature type="transmembrane region" description="Helical" evidence="8">
    <location>
        <begin position="185"/>
        <end position="206"/>
    </location>
</feature>
<reference evidence="11 12" key="2">
    <citation type="submission" date="2022-06" db="EMBL/GenBank/DDBJ databases">
        <title>Genomic Encyclopedia of Type Strains, Phase I: the one thousand microbial genomes (KMG-I) project.</title>
        <authorList>
            <person name="Kyrpides N."/>
        </authorList>
    </citation>
    <scope>NUCLEOTIDE SEQUENCE [LARGE SCALE GENOMIC DNA]</scope>
    <source>
        <strain evidence="11 12">DSM 43889</strain>
    </source>
</reference>
<sequence length="1222" mass="125840">MRGGPVARRYVRMADAEEVTDGMALDTDRTRPESAGVGISARRFRGPLGPLPALSTSARRSLVVIGLLAVADAVLLVAQAVGLATALTGVVVDRVPAGDVLAPLGWAAAAVLGRSVVAWALESTSARAAGGVKRELRSALLDSALGRGPEWIHRGGGDDAVAGGVGRLSSLATTGLDALDPYFRAYLPALVTAAAVPPLVGGWILLTDPPSAALVLVTVPLIPLFAALIGRYTEHRSRRAADATARLSGHLLELVRSLGVLTAFRRAGQQAEAVRRVNESHRKASMGTLRVAFLSALALELLASLSVALVAVNIGLRLVSGSVELVTALVVLLLVPECYRPLRAAGAAYHASEDGVEAVRRVHEVLVGGTAAAVSDGSSEAPPPRVAELRVSGLRVARRDRFAPDGLSFTVSAGQILRLDAPPGPSSDRGRVVGVRGAVAANDPHQRLTPGRVLAPDRAGDRGIGPSGSGKSTTFSVLMGFVRPDEGQVLADGRDVTRWEPDRWRSALAWVPQHPRFTAETVSEELRLALSDRPGATATDAELGEVAASVGAARLLGRSVRTLSVGERQRVAVARALLRVRHGASVLLLDEPTANLDRVTAARVMAAVEDAADRGAVVVLATHRPTAAEASPPPSSGEATTAPGGGGEPVAGPAASRLRDLVDRRTALGVVLGAFALAAGVALTGTAAWLIATAAGQPPVLTLTVAAVSVRTFALSKALLRYLERLVSHDAAFRLSGRLRVRLWNALVRLGPARVPRRRDSDTAARLVGDVDQVRDLVPRVLLPPAAALLVGAMVVLAHSLILPSAGAVTAVALVLALGGGSLAALAVQRRAERRVAAGRRRVAVGVLDLLDSAADLVAVGAAGRRRAALAEDDRELGRQAARAALGAGAGSAVLTAVVGAAALANLWLGASAVAAGALNPVLVAVLVLSTLAVAEVVATVPPAVTQAGALRDAQRRLDEVWGEAEDDGAVEPGGATTLPSPDGEVVLRDVDAGWPGHRQPVLREVTLRVPAGAHVAVLGPSGAGKSTLLALLLGFVPPRTGVARLPDRVAWCPQDPALVSTSVRENLRVARPGAGDAELRRALAVAGLPDWGDRLDAVLGSGGLSVSGGEAARLGIARAVLAAPDSGLVLLDEPTAHLDATTSREVLARLRAEFAGRTVVHVTHRPEEVLDADLVVEVRSGAVREYQDLDLLVLAGSDRARTEGAASGDRVSIPRQNTGGE</sequence>
<feature type="transmembrane region" description="Helical" evidence="8">
    <location>
        <begin position="781"/>
        <end position="802"/>
    </location>
</feature>
<dbReference type="Gene3D" id="1.20.1560.10">
    <property type="entry name" value="ABC transporter type 1, transmembrane domain"/>
    <property type="match status" value="2"/>
</dbReference>
<keyword evidence="6 8" id="KW-0472">Membrane</keyword>
<dbReference type="EMBL" id="AUBJ02000001">
    <property type="protein sequence ID" value="MCP2332843.1"/>
    <property type="molecule type" value="Genomic_DNA"/>
</dbReference>
<keyword evidence="3" id="KW-0547">Nucleotide-binding</keyword>
<dbReference type="InterPro" id="IPR014223">
    <property type="entry name" value="ABC_CydC/D"/>
</dbReference>
<feature type="compositionally biased region" description="Low complexity" evidence="7">
    <location>
        <begin position="625"/>
        <end position="642"/>
    </location>
</feature>
<feature type="region of interest" description="Disordered" evidence="7">
    <location>
        <begin position="625"/>
        <end position="655"/>
    </location>
</feature>
<comment type="caution">
    <text evidence="11">The sequence shown here is derived from an EMBL/GenBank/DDBJ whole genome shotgun (WGS) entry which is preliminary data.</text>
</comment>
<dbReference type="CDD" id="cd18584">
    <property type="entry name" value="ABC_6TM_AarD_CydD"/>
    <property type="match status" value="1"/>
</dbReference>
<dbReference type="PROSITE" id="PS50893">
    <property type="entry name" value="ABC_TRANSPORTER_2"/>
    <property type="match status" value="2"/>
</dbReference>
<feature type="transmembrane region" description="Helical" evidence="8">
    <location>
        <begin position="212"/>
        <end position="230"/>
    </location>
</feature>
<dbReference type="SUPFAM" id="SSF52540">
    <property type="entry name" value="P-loop containing nucleoside triphosphate hydrolases"/>
    <property type="match status" value="2"/>
</dbReference>
<dbReference type="GO" id="GO:0005524">
    <property type="term" value="F:ATP binding"/>
    <property type="evidence" value="ECO:0007669"/>
    <property type="project" value="UniProtKB-KW"/>
</dbReference>
<dbReference type="InterPro" id="IPR011527">
    <property type="entry name" value="ABC1_TM_dom"/>
</dbReference>
<gene>
    <name evidence="11" type="ORF">G443_003113</name>
</gene>
<protein>
    <submittedName>
        <fullName evidence="11">ATP-binding cassette, subfamily C, CydCD</fullName>
    </submittedName>
</protein>
<feature type="transmembrane region" description="Helical" evidence="8">
    <location>
        <begin position="921"/>
        <end position="945"/>
    </location>
</feature>
<dbReference type="PANTHER" id="PTHR24221">
    <property type="entry name" value="ATP-BINDING CASSETTE SUB-FAMILY B"/>
    <property type="match status" value="1"/>
</dbReference>
<feature type="domain" description="ABC transporter" evidence="9">
    <location>
        <begin position="389"/>
        <end position="670"/>
    </location>
</feature>
<evidence type="ECO:0000256" key="3">
    <source>
        <dbReference type="ARBA" id="ARBA00022741"/>
    </source>
</evidence>
<evidence type="ECO:0000256" key="2">
    <source>
        <dbReference type="ARBA" id="ARBA00022692"/>
    </source>
</evidence>
<proteinExistence type="predicted"/>
<organism evidence="11 12">
    <name type="scientific">Actinoalloteichus caeruleus DSM 43889</name>
    <dbReference type="NCBI Taxonomy" id="1120930"/>
    <lineage>
        <taxon>Bacteria</taxon>
        <taxon>Bacillati</taxon>
        <taxon>Actinomycetota</taxon>
        <taxon>Actinomycetes</taxon>
        <taxon>Pseudonocardiales</taxon>
        <taxon>Pseudonocardiaceae</taxon>
        <taxon>Actinoalloteichus</taxon>
        <taxon>Actinoalloteichus cyanogriseus</taxon>
    </lineage>
</organism>
<dbReference type="InterPro" id="IPR003593">
    <property type="entry name" value="AAA+_ATPase"/>
</dbReference>
<feature type="region of interest" description="Disordered" evidence="7">
    <location>
        <begin position="447"/>
        <end position="470"/>
    </location>
</feature>
<evidence type="ECO:0000313" key="11">
    <source>
        <dbReference type="EMBL" id="MCP2332843.1"/>
    </source>
</evidence>
<feature type="domain" description="ABC transmembrane type-1" evidence="10">
    <location>
        <begin position="63"/>
        <end position="354"/>
    </location>
</feature>
<feature type="transmembrane region" description="Helical" evidence="8">
    <location>
        <begin position="100"/>
        <end position="121"/>
    </location>
</feature>
<dbReference type="InterPro" id="IPR003439">
    <property type="entry name" value="ABC_transporter-like_ATP-bd"/>
</dbReference>
<accession>A0ABT1JK08</accession>
<evidence type="ECO:0000259" key="9">
    <source>
        <dbReference type="PROSITE" id="PS50893"/>
    </source>
</evidence>
<dbReference type="InterPro" id="IPR036640">
    <property type="entry name" value="ABC1_TM_sf"/>
</dbReference>
<dbReference type="CDD" id="cd03228">
    <property type="entry name" value="ABCC_MRP_Like"/>
    <property type="match status" value="2"/>
</dbReference>
<dbReference type="NCBIfam" id="TIGR02868">
    <property type="entry name" value="CydC"/>
    <property type="match status" value="1"/>
</dbReference>
<keyword evidence="2 8" id="KW-0812">Transmembrane</keyword>
<feature type="domain" description="ABC transporter" evidence="9">
    <location>
        <begin position="988"/>
        <end position="1206"/>
    </location>
</feature>
<evidence type="ECO:0000256" key="5">
    <source>
        <dbReference type="ARBA" id="ARBA00022989"/>
    </source>
</evidence>